<reference evidence="11" key="2">
    <citation type="journal article" date="2022" name="Microbiol. Resour. Announc.">
        <title>Metagenome Sequencing to Explore Phylogenomics of Terrestrial Cyanobacteria.</title>
        <authorList>
            <person name="Ward R.D."/>
            <person name="Stajich J.E."/>
            <person name="Johansen J.R."/>
            <person name="Huntemann M."/>
            <person name="Clum A."/>
            <person name="Foster B."/>
            <person name="Foster B."/>
            <person name="Roux S."/>
            <person name="Palaniappan K."/>
            <person name="Varghese N."/>
            <person name="Mukherjee S."/>
            <person name="Reddy T.B.K."/>
            <person name="Daum C."/>
            <person name="Copeland A."/>
            <person name="Chen I.A."/>
            <person name="Ivanova N.N."/>
            <person name="Kyrpides N.C."/>
            <person name="Shapiro N."/>
            <person name="Eloe-Fadrosh E.A."/>
            <person name="Pietrasiak N."/>
        </authorList>
    </citation>
    <scope>NUCLEOTIDE SEQUENCE</scope>
    <source>
        <strain evidence="11">CPER-KK1</strain>
    </source>
</reference>
<dbReference type="InterPro" id="IPR002524">
    <property type="entry name" value="Cation_efflux"/>
</dbReference>
<feature type="transmembrane region" description="Helical" evidence="8">
    <location>
        <begin position="66"/>
        <end position="89"/>
    </location>
</feature>
<dbReference type="GO" id="GO:0005385">
    <property type="term" value="F:zinc ion transmembrane transporter activity"/>
    <property type="evidence" value="ECO:0007669"/>
    <property type="project" value="TreeGrafter"/>
</dbReference>
<feature type="transmembrane region" description="Helical" evidence="8">
    <location>
        <begin position="35"/>
        <end position="54"/>
    </location>
</feature>
<dbReference type="PANTHER" id="PTHR11562:SF17">
    <property type="entry name" value="RE54080P-RELATED"/>
    <property type="match status" value="1"/>
</dbReference>
<comment type="similarity">
    <text evidence="2">Belongs to the cation diffusion facilitator (CDF) transporter (TC 2.A.4) family. SLC30A subfamily.</text>
</comment>
<keyword evidence="3" id="KW-0813">Transport</keyword>
<name>A0A951PNJ0_9CYAN</name>
<dbReference type="InterPro" id="IPR050681">
    <property type="entry name" value="CDF/SLC30A"/>
</dbReference>
<dbReference type="EMBL" id="JAHHIF010000024">
    <property type="protein sequence ID" value="MBW4546409.1"/>
    <property type="molecule type" value="Genomic_DNA"/>
</dbReference>
<sequence length="307" mass="33464">MQLLWLAIALLSSLFMAELLIGLRSHSLSLLADAGHLFSDVIALGISLLATWLAQRPATEQATFGYHRVEILAALVNGLVLLTVAAVIAKEAVERFHSPEPVLGLPMLVVAGVALAVNSTNIALLHKASRDDLNIRGAFLHVLADTASSVGVILAALVVYFFNWTWVDAGFSLLIVCSVSFTALPLVRDSLEVLMEYAPRSVDPTRVEAALKSFEAVCQVEKLHIWTISSGQVALCAHLTVDAIGGGERDRLTKQLQTHLEQEFDIRESTLQLAHRNSTEVIELHPLLSGNLMTQLTRKNGDYIDKF</sequence>
<evidence type="ECO:0000256" key="3">
    <source>
        <dbReference type="ARBA" id="ARBA00022448"/>
    </source>
</evidence>
<evidence type="ECO:0000259" key="10">
    <source>
        <dbReference type="Pfam" id="PF16916"/>
    </source>
</evidence>
<dbReference type="GO" id="GO:0005886">
    <property type="term" value="C:plasma membrane"/>
    <property type="evidence" value="ECO:0007669"/>
    <property type="project" value="TreeGrafter"/>
</dbReference>
<dbReference type="NCBIfam" id="TIGR01297">
    <property type="entry name" value="CDF"/>
    <property type="match status" value="1"/>
</dbReference>
<dbReference type="SUPFAM" id="SSF161111">
    <property type="entry name" value="Cation efflux protein transmembrane domain-like"/>
    <property type="match status" value="1"/>
</dbReference>
<dbReference type="Pfam" id="PF01545">
    <property type="entry name" value="Cation_efflux"/>
    <property type="match status" value="1"/>
</dbReference>
<gene>
    <name evidence="11" type="ORF">KME25_18470</name>
</gene>
<organism evidence="11 12">
    <name type="scientific">Symplocastrum torsivum CPER-KK1</name>
    <dbReference type="NCBI Taxonomy" id="450513"/>
    <lineage>
        <taxon>Bacteria</taxon>
        <taxon>Bacillati</taxon>
        <taxon>Cyanobacteriota</taxon>
        <taxon>Cyanophyceae</taxon>
        <taxon>Oscillatoriophycideae</taxon>
        <taxon>Oscillatoriales</taxon>
        <taxon>Microcoleaceae</taxon>
        <taxon>Symplocastrum</taxon>
    </lineage>
</organism>
<dbReference type="InterPro" id="IPR027469">
    <property type="entry name" value="Cation_efflux_TMD_sf"/>
</dbReference>
<keyword evidence="5 8" id="KW-1133">Transmembrane helix</keyword>
<comment type="subcellular location">
    <subcellularLocation>
        <location evidence="1">Membrane</location>
        <topology evidence="1">Multi-pass membrane protein</topology>
    </subcellularLocation>
</comment>
<dbReference type="InterPro" id="IPR058533">
    <property type="entry name" value="Cation_efflux_TM"/>
</dbReference>
<dbReference type="AlphaFoldDB" id="A0A951PNJ0"/>
<proteinExistence type="inferred from homology"/>
<reference evidence="11" key="1">
    <citation type="submission" date="2021-05" db="EMBL/GenBank/DDBJ databases">
        <authorList>
            <person name="Pietrasiak N."/>
            <person name="Ward R."/>
            <person name="Stajich J.E."/>
            <person name="Kurbessoian T."/>
        </authorList>
    </citation>
    <scope>NUCLEOTIDE SEQUENCE</scope>
    <source>
        <strain evidence="11">CPER-KK1</strain>
    </source>
</reference>
<evidence type="ECO:0000313" key="11">
    <source>
        <dbReference type="EMBL" id="MBW4546409.1"/>
    </source>
</evidence>
<feature type="transmembrane region" description="Helical" evidence="8">
    <location>
        <begin position="169"/>
        <end position="187"/>
    </location>
</feature>
<dbReference type="Gene3D" id="1.20.1510.10">
    <property type="entry name" value="Cation efflux protein transmembrane domain"/>
    <property type="match status" value="1"/>
</dbReference>
<feature type="transmembrane region" description="Helical" evidence="8">
    <location>
        <begin position="101"/>
        <end position="126"/>
    </location>
</feature>
<keyword evidence="6" id="KW-0406">Ion transport</keyword>
<keyword evidence="4 8" id="KW-0812">Transmembrane</keyword>
<evidence type="ECO:0000256" key="5">
    <source>
        <dbReference type="ARBA" id="ARBA00022989"/>
    </source>
</evidence>
<accession>A0A951PNJ0</accession>
<protein>
    <submittedName>
        <fullName evidence="11">Cation diffusion facilitator family transporter</fullName>
    </submittedName>
</protein>
<dbReference type="InterPro" id="IPR027470">
    <property type="entry name" value="Cation_efflux_CTD"/>
</dbReference>
<comment type="caution">
    <text evidence="11">The sequence shown here is derived from an EMBL/GenBank/DDBJ whole genome shotgun (WGS) entry which is preliminary data.</text>
</comment>
<evidence type="ECO:0000256" key="8">
    <source>
        <dbReference type="SAM" id="Phobius"/>
    </source>
</evidence>
<dbReference type="PANTHER" id="PTHR11562">
    <property type="entry name" value="CATION EFFLUX PROTEIN/ ZINC TRANSPORTER"/>
    <property type="match status" value="1"/>
</dbReference>
<evidence type="ECO:0000256" key="1">
    <source>
        <dbReference type="ARBA" id="ARBA00004141"/>
    </source>
</evidence>
<feature type="domain" description="Cation efflux protein transmembrane" evidence="9">
    <location>
        <begin position="4"/>
        <end position="195"/>
    </location>
</feature>
<evidence type="ECO:0000256" key="4">
    <source>
        <dbReference type="ARBA" id="ARBA00022692"/>
    </source>
</evidence>
<dbReference type="Pfam" id="PF16916">
    <property type="entry name" value="ZT_dimer"/>
    <property type="match status" value="1"/>
</dbReference>
<evidence type="ECO:0000256" key="6">
    <source>
        <dbReference type="ARBA" id="ARBA00023065"/>
    </source>
</evidence>
<dbReference type="Proteomes" id="UP000753908">
    <property type="component" value="Unassembled WGS sequence"/>
</dbReference>
<keyword evidence="7 8" id="KW-0472">Membrane</keyword>
<feature type="transmembrane region" description="Helical" evidence="8">
    <location>
        <begin position="138"/>
        <end position="163"/>
    </location>
</feature>
<feature type="domain" description="Cation efflux protein cytoplasmic" evidence="10">
    <location>
        <begin position="201"/>
        <end position="273"/>
    </location>
</feature>
<evidence type="ECO:0000256" key="2">
    <source>
        <dbReference type="ARBA" id="ARBA00008873"/>
    </source>
</evidence>
<evidence type="ECO:0000256" key="7">
    <source>
        <dbReference type="ARBA" id="ARBA00023136"/>
    </source>
</evidence>
<evidence type="ECO:0000313" key="12">
    <source>
        <dbReference type="Proteomes" id="UP000753908"/>
    </source>
</evidence>
<evidence type="ECO:0000259" key="9">
    <source>
        <dbReference type="Pfam" id="PF01545"/>
    </source>
</evidence>